<dbReference type="Pfam" id="PF00753">
    <property type="entry name" value="Lactamase_B"/>
    <property type="match status" value="1"/>
</dbReference>
<dbReference type="OrthoDB" id="5443440at2"/>
<reference evidence="6 7" key="1">
    <citation type="submission" date="2013-09" db="EMBL/GenBank/DDBJ databases">
        <title>Genome sequencing of Arenimonas metalli.</title>
        <authorList>
            <person name="Chen F."/>
            <person name="Wang G."/>
        </authorList>
    </citation>
    <scope>NUCLEOTIDE SEQUENCE [LARGE SCALE GENOMIC DNA]</scope>
    <source>
        <strain evidence="6 7">CF5-1</strain>
    </source>
</reference>
<proteinExistence type="inferred from homology"/>
<dbReference type="Gene3D" id="3.60.15.10">
    <property type="entry name" value="Ribonuclease Z/Hydroxyacylglutathione hydrolase-like"/>
    <property type="match status" value="1"/>
</dbReference>
<protein>
    <submittedName>
        <fullName evidence="6">Metallo-beta-lactamase</fullName>
    </submittedName>
</protein>
<dbReference type="CDD" id="cd16281">
    <property type="entry name" value="metallo-hydrolase-like_MBL-fold"/>
    <property type="match status" value="1"/>
</dbReference>
<keyword evidence="2" id="KW-0479">Metal-binding</keyword>
<evidence type="ECO:0000313" key="6">
    <source>
        <dbReference type="EMBL" id="KFN47797.1"/>
    </source>
</evidence>
<dbReference type="STRING" id="1384056.N787_07600"/>
<dbReference type="eggNOG" id="COG0491">
    <property type="taxonomic scope" value="Bacteria"/>
</dbReference>
<dbReference type="Proteomes" id="UP000029393">
    <property type="component" value="Unassembled WGS sequence"/>
</dbReference>
<comment type="similarity">
    <text evidence="1">Belongs to the metallo-beta-lactamase superfamily.</text>
</comment>
<evidence type="ECO:0000256" key="1">
    <source>
        <dbReference type="ARBA" id="ARBA00007749"/>
    </source>
</evidence>
<dbReference type="InterPro" id="IPR001279">
    <property type="entry name" value="Metallo-B-lactamas"/>
</dbReference>
<dbReference type="SUPFAM" id="SSF56281">
    <property type="entry name" value="Metallo-hydrolase/oxidoreductase"/>
    <property type="match status" value="1"/>
</dbReference>
<dbReference type="EMBL" id="AVCK01000006">
    <property type="protein sequence ID" value="KFN47797.1"/>
    <property type="molecule type" value="Genomic_DNA"/>
</dbReference>
<evidence type="ECO:0000313" key="7">
    <source>
        <dbReference type="Proteomes" id="UP000029393"/>
    </source>
</evidence>
<evidence type="ECO:0000256" key="2">
    <source>
        <dbReference type="ARBA" id="ARBA00022723"/>
    </source>
</evidence>
<keyword evidence="4" id="KW-0862">Zinc</keyword>
<comment type="caution">
    <text evidence="6">The sequence shown here is derived from an EMBL/GenBank/DDBJ whole genome shotgun (WGS) entry which is preliminary data.</text>
</comment>
<evidence type="ECO:0000256" key="4">
    <source>
        <dbReference type="ARBA" id="ARBA00022833"/>
    </source>
</evidence>
<dbReference type="SMART" id="SM00849">
    <property type="entry name" value="Lactamase_B"/>
    <property type="match status" value="1"/>
</dbReference>
<dbReference type="GO" id="GO:0046872">
    <property type="term" value="F:metal ion binding"/>
    <property type="evidence" value="ECO:0007669"/>
    <property type="project" value="UniProtKB-KW"/>
</dbReference>
<dbReference type="GO" id="GO:0016787">
    <property type="term" value="F:hydrolase activity"/>
    <property type="evidence" value="ECO:0007669"/>
    <property type="project" value="UniProtKB-KW"/>
</dbReference>
<evidence type="ECO:0000256" key="3">
    <source>
        <dbReference type="ARBA" id="ARBA00022801"/>
    </source>
</evidence>
<dbReference type="PANTHER" id="PTHR42978">
    <property type="entry name" value="QUORUM-QUENCHING LACTONASE YTNP-RELATED-RELATED"/>
    <property type="match status" value="1"/>
</dbReference>
<dbReference type="AlphaFoldDB" id="A0A091B8G0"/>
<sequence>MKLWSIMGNSQRLDGGAMFGNAPRAMWAKWVAPDEQNRIPLACRALLASPLNGKTVLFETGIGAFFEPKMRERYGVVESEHVLLESLAKAGFSHEDVDVVVLSHLHFDHAGGLLAPWKEGEAPSLLFPNATFVVGAEHWQRAVDPHSRDRASFIPELAPLLEASGRLELVDGPHCRALGDSVRFHLSQGHTPGLLLAEIVGAPDASGQPHGGLVFCADLIPGRHWVHVPITMGYDRFPEMVIDEKRAFLEDKLARNVHLYFTHDHECALAQVTKDEKGRFGTTHEVAELSARSLAA</sequence>
<keyword evidence="7" id="KW-1185">Reference proteome</keyword>
<dbReference type="InterPro" id="IPR036866">
    <property type="entry name" value="RibonucZ/Hydroxyglut_hydro"/>
</dbReference>
<evidence type="ECO:0000259" key="5">
    <source>
        <dbReference type="SMART" id="SM00849"/>
    </source>
</evidence>
<dbReference type="RefSeq" id="WP_034210386.1">
    <property type="nucleotide sequence ID" value="NZ_AVCK01000006.1"/>
</dbReference>
<keyword evidence="3" id="KW-0378">Hydrolase</keyword>
<organism evidence="6 7">
    <name type="scientific">Arenimonas metalli CF5-1</name>
    <dbReference type="NCBI Taxonomy" id="1384056"/>
    <lineage>
        <taxon>Bacteria</taxon>
        <taxon>Pseudomonadati</taxon>
        <taxon>Pseudomonadota</taxon>
        <taxon>Gammaproteobacteria</taxon>
        <taxon>Lysobacterales</taxon>
        <taxon>Lysobacteraceae</taxon>
        <taxon>Arenimonas</taxon>
    </lineage>
</organism>
<dbReference type="PATRIC" id="fig|1384056.3.peg.386"/>
<feature type="domain" description="Metallo-beta-lactamase" evidence="5">
    <location>
        <begin position="42"/>
        <end position="263"/>
    </location>
</feature>
<name>A0A091B8G0_9GAMM</name>
<dbReference type="PANTHER" id="PTHR42978:SF6">
    <property type="entry name" value="QUORUM-QUENCHING LACTONASE YTNP-RELATED"/>
    <property type="match status" value="1"/>
</dbReference>
<dbReference type="InterPro" id="IPR051013">
    <property type="entry name" value="MBL_superfamily_lactonases"/>
</dbReference>
<gene>
    <name evidence="6" type="ORF">N787_07600</name>
</gene>
<accession>A0A091B8G0</accession>